<accession>A0ACC1X7P9</accession>
<protein>
    <submittedName>
        <fullName evidence="1">Fatty acyl-CoA reductase</fullName>
    </submittedName>
</protein>
<dbReference type="Proteomes" id="UP001164539">
    <property type="component" value="Chromosome 11"/>
</dbReference>
<organism evidence="1 2">
    <name type="scientific">Melia azedarach</name>
    <name type="common">Chinaberry tree</name>
    <dbReference type="NCBI Taxonomy" id="155640"/>
    <lineage>
        <taxon>Eukaryota</taxon>
        <taxon>Viridiplantae</taxon>
        <taxon>Streptophyta</taxon>
        <taxon>Embryophyta</taxon>
        <taxon>Tracheophyta</taxon>
        <taxon>Spermatophyta</taxon>
        <taxon>Magnoliopsida</taxon>
        <taxon>eudicotyledons</taxon>
        <taxon>Gunneridae</taxon>
        <taxon>Pentapetalae</taxon>
        <taxon>rosids</taxon>
        <taxon>malvids</taxon>
        <taxon>Sapindales</taxon>
        <taxon>Meliaceae</taxon>
        <taxon>Melia</taxon>
    </lineage>
</organism>
<comment type="caution">
    <text evidence="1">The sequence shown here is derived from an EMBL/GenBank/DDBJ whole genome shotgun (WGS) entry which is preliminary data.</text>
</comment>
<evidence type="ECO:0000313" key="2">
    <source>
        <dbReference type="Proteomes" id="UP001164539"/>
    </source>
</evidence>
<proteinExistence type="predicted"/>
<keyword evidence="2" id="KW-1185">Reference proteome</keyword>
<gene>
    <name evidence="1" type="ORF">OWV82_020893</name>
</gene>
<sequence length="490" mass="55586">MELRSVVEFLEKKTILVTGATGFLAKVFLEKILRVQPNVKKIYVLIRASDVQSATLRFYNEVLGKDLFRIIKEKWGAQLNSFISEKITIVPGDIACEDFGLKDSFLKQEMCNDLDIIVNSAAVTNFYERYDVLLGINTFGAMHIVKFANKCVKLKVLLHVSTAYVAWESGLILEDSYQMGITPNGERGLNIDMEKKVVEQQLNQLKEKGASKKEITHAMKDLGIQRARIYGWPTTYLLTKAMGEMVIQQYDKEKFSVVTIRPTIVTSSHREPFPGWLDSGSISLDVNLCLLQAQGKLPFLVGDPMVVSDFVPVDMVANAMIVAMVTHAKQYNFGLNNIYQVGSSLRNPVKSGAFFNYCFEHFTKKSWNNNNNNENVSKITFLNSMDSFYKHMAAITRSFKGKDVDGDMMSSGYANFLTTLVKFSRPYLFFNGIFDDKNTEKLRMAVRESGVETDIFYFDPSLIDWKDYFMNAHLPGVDKVFIPSHVLSKL</sequence>
<reference evidence="1 2" key="1">
    <citation type="journal article" date="2023" name="Science">
        <title>Complex scaffold remodeling in plant triterpene biosynthesis.</title>
        <authorList>
            <person name="De La Pena R."/>
            <person name="Hodgson H."/>
            <person name="Liu J.C."/>
            <person name="Stephenson M.J."/>
            <person name="Martin A.C."/>
            <person name="Owen C."/>
            <person name="Harkess A."/>
            <person name="Leebens-Mack J."/>
            <person name="Jimenez L.E."/>
            <person name="Osbourn A."/>
            <person name="Sattely E.S."/>
        </authorList>
    </citation>
    <scope>NUCLEOTIDE SEQUENCE [LARGE SCALE GENOMIC DNA]</scope>
    <source>
        <strain evidence="2">cv. JPN11</strain>
        <tissue evidence="1">Leaf</tissue>
    </source>
</reference>
<name>A0ACC1X7P9_MELAZ</name>
<evidence type="ECO:0000313" key="1">
    <source>
        <dbReference type="EMBL" id="KAJ4707362.1"/>
    </source>
</evidence>
<dbReference type="EMBL" id="CM051404">
    <property type="protein sequence ID" value="KAJ4707362.1"/>
    <property type="molecule type" value="Genomic_DNA"/>
</dbReference>